<name>A0A0P0RMF7_9BURK</name>
<dbReference type="Proteomes" id="UP000019146">
    <property type="component" value="Plasmid unnamed"/>
</dbReference>
<protein>
    <submittedName>
        <fullName evidence="1">Uncharacterized protein</fullName>
    </submittedName>
</protein>
<dbReference type="EMBL" id="CP012748">
    <property type="protein sequence ID" value="ALL70041.1"/>
    <property type="molecule type" value="Genomic_DNA"/>
</dbReference>
<sequence length="52" mass="5936">MTAPLKASWRGAIQPANSPTLFIDAGRSFDETLIFSMSRAAAYIQRFCRQWR</sequence>
<geneLocation type="plasmid" evidence="2"/>
<organism evidence="1 2">
    <name type="scientific">Paraburkholderia caribensis MBA4</name>
    <dbReference type="NCBI Taxonomy" id="1323664"/>
    <lineage>
        <taxon>Bacteria</taxon>
        <taxon>Pseudomonadati</taxon>
        <taxon>Pseudomonadota</taxon>
        <taxon>Betaproteobacteria</taxon>
        <taxon>Burkholderiales</taxon>
        <taxon>Burkholderiaceae</taxon>
        <taxon>Paraburkholderia</taxon>
    </lineage>
</organism>
<reference evidence="1 2" key="1">
    <citation type="journal article" date="2014" name="Genome Announc.">
        <title>Draft Genome Sequence of the Haloacid-Degrading Burkholderia caribensis Strain MBA4.</title>
        <authorList>
            <person name="Pan Y."/>
            <person name="Kong K.F."/>
            <person name="Tsang J.S."/>
        </authorList>
    </citation>
    <scope>NUCLEOTIDE SEQUENCE [LARGE SCALE GENOMIC DNA]</scope>
    <source>
        <strain evidence="1 2">MBA4</strain>
        <plasmid evidence="2">Plasmid</plasmid>
    </source>
</reference>
<evidence type="ECO:0000313" key="2">
    <source>
        <dbReference type="Proteomes" id="UP000019146"/>
    </source>
</evidence>
<keyword evidence="1" id="KW-0614">Plasmid</keyword>
<dbReference type="AlphaFoldDB" id="A0A0P0RMF7"/>
<dbReference type="KEGG" id="bcai:K788_0001602"/>
<gene>
    <name evidence="1" type="ORF">K788_0001602</name>
</gene>
<accession>A0A0P0RMF7</accession>
<evidence type="ECO:0000313" key="1">
    <source>
        <dbReference type="EMBL" id="ALL70041.1"/>
    </source>
</evidence>
<proteinExistence type="predicted"/>